<name>A0A7R9C196_9CRUS</name>
<evidence type="ECO:0000313" key="3">
    <source>
        <dbReference type="EMBL" id="CAD7283804.1"/>
    </source>
</evidence>
<dbReference type="Proteomes" id="UP000678499">
    <property type="component" value="Unassembled WGS sequence"/>
</dbReference>
<keyword evidence="4" id="KW-1185">Reference proteome</keyword>
<dbReference type="EMBL" id="CAJPEX010006162">
    <property type="protein sequence ID" value="CAG0923956.1"/>
    <property type="molecule type" value="Genomic_DNA"/>
</dbReference>
<organism evidence="3">
    <name type="scientific">Notodromas monacha</name>
    <dbReference type="NCBI Taxonomy" id="399045"/>
    <lineage>
        <taxon>Eukaryota</taxon>
        <taxon>Metazoa</taxon>
        <taxon>Ecdysozoa</taxon>
        <taxon>Arthropoda</taxon>
        <taxon>Crustacea</taxon>
        <taxon>Oligostraca</taxon>
        <taxon>Ostracoda</taxon>
        <taxon>Podocopa</taxon>
        <taxon>Podocopida</taxon>
        <taxon>Cypridocopina</taxon>
        <taxon>Cypridoidea</taxon>
        <taxon>Cyprididae</taxon>
        <taxon>Notodromas</taxon>
    </lineage>
</organism>
<dbReference type="AlphaFoldDB" id="A0A7R9C196"/>
<gene>
    <name evidence="3" type="ORF">NMOB1V02_LOCUS11415</name>
</gene>
<accession>A0A7R9C196</accession>
<keyword evidence="2" id="KW-1133">Transmembrane helix</keyword>
<keyword evidence="2" id="KW-0472">Membrane</keyword>
<dbReference type="EMBL" id="OA888199">
    <property type="protein sequence ID" value="CAD7283804.1"/>
    <property type="molecule type" value="Genomic_DNA"/>
</dbReference>
<evidence type="ECO:0000313" key="4">
    <source>
        <dbReference type="Proteomes" id="UP000678499"/>
    </source>
</evidence>
<feature type="region of interest" description="Disordered" evidence="1">
    <location>
        <begin position="55"/>
        <end position="85"/>
    </location>
</feature>
<feature type="transmembrane region" description="Helical" evidence="2">
    <location>
        <begin position="28"/>
        <end position="48"/>
    </location>
</feature>
<protein>
    <submittedName>
        <fullName evidence="3">Uncharacterized protein</fullName>
    </submittedName>
</protein>
<reference evidence="3" key="1">
    <citation type="submission" date="2020-11" db="EMBL/GenBank/DDBJ databases">
        <authorList>
            <person name="Tran Van P."/>
        </authorList>
    </citation>
    <scope>NUCLEOTIDE SEQUENCE</scope>
</reference>
<proteinExistence type="predicted"/>
<evidence type="ECO:0000256" key="2">
    <source>
        <dbReference type="SAM" id="Phobius"/>
    </source>
</evidence>
<evidence type="ECO:0000256" key="1">
    <source>
        <dbReference type="SAM" id="MobiDB-lite"/>
    </source>
</evidence>
<keyword evidence="2" id="KW-0812">Transmembrane</keyword>
<sequence length="207" mass="24078">MSRFYPVLHINRNSLLKRSNGMDFRSKVIIGVGAISVLTASYWVYLFINHRRKSKRDQDSEEKESTDDPKVGSPTRTRSENVSVEEALQQLRSLTKRTRRSANKVRELITKEETNLLRAKRRGNVDFAAIHEDNIKRLNSKFIYDTQLSERLNGAVTKIESHMRAMKDLNEVKALLQRMMMTLDEEEEKSVLSSITDLERELEHVEV</sequence>